<name>A0AAF0U3T1_SOLVR</name>
<dbReference type="AlphaFoldDB" id="A0AAF0U3T1"/>
<reference evidence="1" key="1">
    <citation type="submission" date="2023-08" db="EMBL/GenBank/DDBJ databases">
        <title>A de novo genome assembly of Solanum verrucosum Schlechtendal, a Mexican diploid species geographically isolated from the other diploid A-genome species in potato relatives.</title>
        <authorList>
            <person name="Hosaka K."/>
        </authorList>
    </citation>
    <scope>NUCLEOTIDE SEQUENCE</scope>
    <source>
        <tissue evidence="1">Young leaves</tissue>
    </source>
</reference>
<dbReference type="EMBL" id="CP133618">
    <property type="protein sequence ID" value="WMV38728.1"/>
    <property type="molecule type" value="Genomic_DNA"/>
</dbReference>
<dbReference type="PANTHER" id="PTHR31973">
    <property type="entry name" value="POLYPROTEIN, PUTATIVE-RELATED"/>
    <property type="match status" value="1"/>
</dbReference>
<organism evidence="1 2">
    <name type="scientific">Solanum verrucosum</name>
    <dbReference type="NCBI Taxonomy" id="315347"/>
    <lineage>
        <taxon>Eukaryota</taxon>
        <taxon>Viridiplantae</taxon>
        <taxon>Streptophyta</taxon>
        <taxon>Embryophyta</taxon>
        <taxon>Tracheophyta</taxon>
        <taxon>Spermatophyta</taxon>
        <taxon>Magnoliopsida</taxon>
        <taxon>eudicotyledons</taxon>
        <taxon>Gunneridae</taxon>
        <taxon>Pentapetalae</taxon>
        <taxon>asterids</taxon>
        <taxon>lamiids</taxon>
        <taxon>Solanales</taxon>
        <taxon>Solanaceae</taxon>
        <taxon>Solanoideae</taxon>
        <taxon>Solaneae</taxon>
        <taxon>Solanum</taxon>
    </lineage>
</organism>
<proteinExistence type="predicted"/>
<protein>
    <recommendedName>
        <fullName evidence="3">Zinc finger PMZ-type domain-containing protein</fullName>
    </recommendedName>
</protein>
<evidence type="ECO:0008006" key="3">
    <source>
        <dbReference type="Google" id="ProtNLM"/>
    </source>
</evidence>
<accession>A0AAF0U3T1</accession>
<gene>
    <name evidence="1" type="ORF">MTR67_032113</name>
</gene>
<evidence type="ECO:0000313" key="2">
    <source>
        <dbReference type="Proteomes" id="UP001234989"/>
    </source>
</evidence>
<sequence length="312" mass="35318">DLGLGDGRDYRLISDMQKGITSIVIDLLPEVEHMMCARHILANWAKDWRDKDNFINLQRNMVNKYFSNGIESVSKEHRKVNEMSYRVQWRETLKFQMDLMSIQIDMRSRTYNCRSWMLKGIPCSRAIVVILYKKWEPIDYIDNCYKLGEGQKKDNDFDVEALARGRGRTCEPIATSTIGRASVRDTTATTTFSPARGRNIGLEKAATTPAGGRSICIRKVDASIAKRRGIGIERVDTTPAKGRCICIERAYLLEGTVGIGGSVVENDFTTYNPIKPTDFTGELGTGVKWKAKEAMASNQLKVMRDEMRVNKI</sequence>
<dbReference type="PANTHER" id="PTHR31973:SF197">
    <property type="entry name" value="SWIM-TYPE DOMAIN-CONTAINING PROTEIN"/>
    <property type="match status" value="1"/>
</dbReference>
<feature type="non-terminal residue" evidence="1">
    <location>
        <position position="1"/>
    </location>
</feature>
<evidence type="ECO:0000313" key="1">
    <source>
        <dbReference type="EMBL" id="WMV38728.1"/>
    </source>
</evidence>
<keyword evidence="2" id="KW-1185">Reference proteome</keyword>
<dbReference type="Proteomes" id="UP001234989">
    <property type="component" value="Chromosome 7"/>
</dbReference>